<evidence type="ECO:0000313" key="2">
    <source>
        <dbReference type="EMBL" id="JAA55766.1"/>
    </source>
</evidence>
<accession>L7LUL7</accession>
<evidence type="ECO:0000256" key="1">
    <source>
        <dbReference type="SAM" id="Phobius"/>
    </source>
</evidence>
<reference evidence="2" key="1">
    <citation type="submission" date="2012-11" db="EMBL/GenBank/DDBJ databases">
        <authorList>
            <person name="Lucero-Rivera Y.E."/>
            <person name="Tovar-Ramirez D."/>
        </authorList>
    </citation>
    <scope>NUCLEOTIDE SEQUENCE</scope>
    <source>
        <tissue evidence="2">Salivary gland</tissue>
    </source>
</reference>
<organism evidence="2">
    <name type="scientific">Rhipicephalus pulchellus</name>
    <name type="common">Yellow backed tick</name>
    <name type="synonym">Dermacentor pulchellus</name>
    <dbReference type="NCBI Taxonomy" id="72859"/>
    <lineage>
        <taxon>Eukaryota</taxon>
        <taxon>Metazoa</taxon>
        <taxon>Ecdysozoa</taxon>
        <taxon>Arthropoda</taxon>
        <taxon>Chelicerata</taxon>
        <taxon>Arachnida</taxon>
        <taxon>Acari</taxon>
        <taxon>Parasitiformes</taxon>
        <taxon>Ixodida</taxon>
        <taxon>Ixodoidea</taxon>
        <taxon>Ixodidae</taxon>
        <taxon>Rhipicephalinae</taxon>
        <taxon>Rhipicephalus</taxon>
        <taxon>Rhipicephalus</taxon>
    </lineage>
</organism>
<dbReference type="AlphaFoldDB" id="L7LUL7"/>
<keyword evidence="1" id="KW-0812">Transmembrane</keyword>
<sequence>MRASLFLSLFSLSSSISFPLSLSVRAFLFIYLFLSLFYLFPLFVSFCLSNRCLLPTFFALQVKILCWF</sequence>
<keyword evidence="1" id="KW-0472">Membrane</keyword>
<proteinExistence type="evidence at transcript level"/>
<name>L7LUL7_RHIPC</name>
<dbReference type="EMBL" id="GACK01009268">
    <property type="protein sequence ID" value="JAA55766.1"/>
    <property type="molecule type" value="mRNA"/>
</dbReference>
<protein>
    <submittedName>
        <fullName evidence="2">Uncharacterized protein</fullName>
    </submittedName>
</protein>
<keyword evidence="1" id="KW-1133">Transmembrane helix</keyword>
<feature type="transmembrane region" description="Helical" evidence="1">
    <location>
        <begin position="27"/>
        <end position="48"/>
    </location>
</feature>
<reference evidence="2" key="2">
    <citation type="journal article" date="2015" name="J. Proteomics">
        <title>Sexual differences in the sialomes of the zebra tick, Rhipicephalus pulchellus.</title>
        <authorList>
            <person name="Tan A.W."/>
            <person name="Francischetti I.M."/>
            <person name="Slovak M."/>
            <person name="Kini R.M."/>
            <person name="Ribeiro J.M."/>
        </authorList>
    </citation>
    <scope>NUCLEOTIDE SEQUENCE</scope>
    <source>
        <tissue evidence="2">Salivary gland</tissue>
    </source>
</reference>